<sequence length="232" mass="25929">MDNSDDAVMDDVRHPDPLVNARLQSFPVGGDQRHLLGTWLNGQSEAARFWSVVVRHAQLILKSVDRKTASEEDLKKALHPLNDSNVRTTFSSFSMEPTMLTTLFGNPKDYHVKLCSDRSLAHLLRHHDPVDILIGTFILWKITDHDDVSISQLQCQLIPSVLVACSSRFAPHSPKFVGTPSNDRWQGTQVIVLTEASSGVCSIRGDSNKHLRCPKNSGGLLILRLPKSRYWA</sequence>
<protein>
    <submittedName>
        <fullName evidence="1">Predicted protein</fullName>
    </submittedName>
</protein>
<gene>
    <name evidence="1" type="ORF">LACBIDRAFT_331603</name>
</gene>
<dbReference type="AlphaFoldDB" id="B0DPZ4"/>
<name>B0DPZ4_LACBS</name>
<dbReference type="GeneID" id="6081727"/>
<proteinExistence type="predicted"/>
<dbReference type="HOGENOM" id="CLU_1195045_0_0_1"/>
<dbReference type="KEGG" id="lbc:LACBIDRAFT_331603"/>
<keyword evidence="2" id="KW-1185">Reference proteome</keyword>
<dbReference type="InParanoid" id="B0DPZ4"/>
<evidence type="ECO:0000313" key="2">
    <source>
        <dbReference type="Proteomes" id="UP000001194"/>
    </source>
</evidence>
<dbReference type="RefSeq" id="XP_001885998.1">
    <property type="nucleotide sequence ID" value="XM_001885963.1"/>
</dbReference>
<organism evidence="2">
    <name type="scientific">Laccaria bicolor (strain S238N-H82 / ATCC MYA-4686)</name>
    <name type="common">Bicoloured deceiver</name>
    <name type="synonym">Laccaria laccata var. bicolor</name>
    <dbReference type="NCBI Taxonomy" id="486041"/>
    <lineage>
        <taxon>Eukaryota</taxon>
        <taxon>Fungi</taxon>
        <taxon>Dikarya</taxon>
        <taxon>Basidiomycota</taxon>
        <taxon>Agaricomycotina</taxon>
        <taxon>Agaricomycetes</taxon>
        <taxon>Agaricomycetidae</taxon>
        <taxon>Agaricales</taxon>
        <taxon>Agaricineae</taxon>
        <taxon>Hydnangiaceae</taxon>
        <taxon>Laccaria</taxon>
    </lineage>
</organism>
<accession>B0DPZ4</accession>
<reference evidence="1 2" key="1">
    <citation type="journal article" date="2008" name="Nature">
        <title>The genome of Laccaria bicolor provides insights into mycorrhizal symbiosis.</title>
        <authorList>
            <person name="Martin F."/>
            <person name="Aerts A."/>
            <person name="Ahren D."/>
            <person name="Brun A."/>
            <person name="Danchin E.G.J."/>
            <person name="Duchaussoy F."/>
            <person name="Gibon J."/>
            <person name="Kohler A."/>
            <person name="Lindquist E."/>
            <person name="Pereda V."/>
            <person name="Salamov A."/>
            <person name="Shapiro H.J."/>
            <person name="Wuyts J."/>
            <person name="Blaudez D."/>
            <person name="Buee M."/>
            <person name="Brokstein P."/>
            <person name="Canbaeck B."/>
            <person name="Cohen D."/>
            <person name="Courty P.E."/>
            <person name="Coutinho P.M."/>
            <person name="Delaruelle C."/>
            <person name="Detter J.C."/>
            <person name="Deveau A."/>
            <person name="DiFazio S."/>
            <person name="Duplessis S."/>
            <person name="Fraissinet-Tachet L."/>
            <person name="Lucic E."/>
            <person name="Frey-Klett P."/>
            <person name="Fourrey C."/>
            <person name="Feussner I."/>
            <person name="Gay G."/>
            <person name="Grimwood J."/>
            <person name="Hoegger P.J."/>
            <person name="Jain P."/>
            <person name="Kilaru S."/>
            <person name="Labbe J."/>
            <person name="Lin Y.C."/>
            <person name="Legue V."/>
            <person name="Le Tacon F."/>
            <person name="Marmeisse R."/>
            <person name="Melayah D."/>
            <person name="Montanini B."/>
            <person name="Muratet M."/>
            <person name="Nehls U."/>
            <person name="Niculita-Hirzel H."/>
            <person name="Oudot-Le Secq M.P."/>
            <person name="Peter M."/>
            <person name="Quesneville H."/>
            <person name="Rajashekar B."/>
            <person name="Reich M."/>
            <person name="Rouhier N."/>
            <person name="Schmutz J."/>
            <person name="Yin T."/>
            <person name="Chalot M."/>
            <person name="Henrissat B."/>
            <person name="Kuees U."/>
            <person name="Lucas S."/>
            <person name="Van de Peer Y."/>
            <person name="Podila G.K."/>
            <person name="Polle A."/>
            <person name="Pukkila P.J."/>
            <person name="Richardson P.M."/>
            <person name="Rouze P."/>
            <person name="Sanders I.R."/>
            <person name="Stajich J.E."/>
            <person name="Tunlid A."/>
            <person name="Tuskan G."/>
            <person name="Grigoriev I.V."/>
        </authorList>
    </citation>
    <scope>NUCLEOTIDE SEQUENCE [LARGE SCALE GENOMIC DNA]</scope>
    <source>
        <strain evidence="2">S238N-H82 / ATCC MYA-4686</strain>
    </source>
</reference>
<dbReference type="Proteomes" id="UP000001194">
    <property type="component" value="Unassembled WGS sequence"/>
</dbReference>
<dbReference type="EMBL" id="DS547125">
    <property type="protein sequence ID" value="EDR03202.1"/>
    <property type="molecule type" value="Genomic_DNA"/>
</dbReference>
<evidence type="ECO:0000313" key="1">
    <source>
        <dbReference type="EMBL" id="EDR03202.1"/>
    </source>
</evidence>